<keyword evidence="1 3" id="KW-0479">Metal-binding</keyword>
<dbReference type="Pfam" id="PF01026">
    <property type="entry name" value="TatD_DNase"/>
    <property type="match status" value="1"/>
</dbReference>
<feature type="binding site" evidence="3">
    <location>
        <position position="21"/>
    </location>
    <ligand>
        <name>a divalent metal cation</name>
        <dbReference type="ChEBI" id="CHEBI:60240"/>
        <label>1</label>
    </ligand>
</feature>
<keyword evidence="5" id="KW-1185">Reference proteome</keyword>
<feature type="binding site" evidence="3">
    <location>
        <position position="23"/>
    </location>
    <ligand>
        <name>a divalent metal cation</name>
        <dbReference type="ChEBI" id="CHEBI:60240"/>
        <label>1</label>
    </ligand>
</feature>
<dbReference type="InterPro" id="IPR001130">
    <property type="entry name" value="TatD-like"/>
</dbReference>
<dbReference type="RefSeq" id="WP_139094600.1">
    <property type="nucleotide sequence ID" value="NZ_VDFW01000001.1"/>
</dbReference>
<dbReference type="GO" id="GO:0046872">
    <property type="term" value="F:metal ion binding"/>
    <property type="evidence" value="ECO:0007669"/>
    <property type="project" value="UniProtKB-KW"/>
</dbReference>
<protein>
    <submittedName>
        <fullName evidence="4">YchF/TatD family DNA exonuclease</fullName>
    </submittedName>
</protein>
<dbReference type="PROSITE" id="PS01090">
    <property type="entry name" value="TATD_2"/>
    <property type="match status" value="1"/>
</dbReference>
<comment type="caution">
    <text evidence="4">The sequence shown here is derived from an EMBL/GenBank/DDBJ whole genome shotgun (WGS) entry which is preliminary data.</text>
</comment>
<evidence type="ECO:0000256" key="1">
    <source>
        <dbReference type="ARBA" id="ARBA00022723"/>
    </source>
</evidence>
<dbReference type="GO" id="GO:0005829">
    <property type="term" value="C:cytosol"/>
    <property type="evidence" value="ECO:0007669"/>
    <property type="project" value="TreeGrafter"/>
</dbReference>
<dbReference type="Proteomes" id="UP000305546">
    <property type="component" value="Unassembled WGS sequence"/>
</dbReference>
<keyword evidence="4" id="KW-0540">Nuclease</keyword>
<dbReference type="InterPro" id="IPR032466">
    <property type="entry name" value="Metal_Hydrolase"/>
</dbReference>
<dbReference type="CDD" id="cd01310">
    <property type="entry name" value="TatD_DNAse"/>
    <property type="match status" value="1"/>
</dbReference>
<dbReference type="FunFam" id="3.20.20.140:FF:000005">
    <property type="entry name" value="TatD family hydrolase"/>
    <property type="match status" value="1"/>
</dbReference>
<feature type="binding site" evidence="3">
    <location>
        <position position="109"/>
    </location>
    <ligand>
        <name>a divalent metal cation</name>
        <dbReference type="ChEBI" id="CHEBI:60240"/>
        <label>1</label>
    </ligand>
</feature>
<feature type="binding site" evidence="3">
    <location>
        <position position="145"/>
    </location>
    <ligand>
        <name>a divalent metal cation</name>
        <dbReference type="ChEBI" id="CHEBI:60240"/>
        <label>2</label>
    </ligand>
</feature>
<dbReference type="SUPFAM" id="SSF51556">
    <property type="entry name" value="Metallo-dependent hydrolases"/>
    <property type="match status" value="1"/>
</dbReference>
<sequence length="292" mass="32231">MSSKERPPVPERLPAPVVDAHTHLDACGAVTAADVADMVDRAEAAGVTRVVTVADDLSAARWAAEASTWDSRVYAAVAIHPTRTKDFGDAERSGIERLARAERVVAVGETGLDHYWDYAPHDAQEEAFRWHIDLAKRVGKPLMIHDRDAHEDILRVLAEEGAPERVVFHCFSGDADFARRCVEAGYVLSFAGTVTFKNARALRDAAKLVPLEQLLVETDAPFLTPHPFRGRPNEPYCTAYTVRYLAELRQQSVEELASGACRNAERVFQLPSVTTSCTDCDVRDTAIHHTDE</sequence>
<evidence type="ECO:0000256" key="3">
    <source>
        <dbReference type="PIRSR" id="PIRSR005902-1"/>
    </source>
</evidence>
<evidence type="ECO:0000256" key="2">
    <source>
        <dbReference type="ARBA" id="ARBA00022801"/>
    </source>
</evidence>
<dbReference type="GO" id="GO:0004536">
    <property type="term" value="F:DNA nuclease activity"/>
    <property type="evidence" value="ECO:0007669"/>
    <property type="project" value="InterPro"/>
</dbReference>
<dbReference type="GO" id="GO:0004527">
    <property type="term" value="F:exonuclease activity"/>
    <property type="evidence" value="ECO:0007669"/>
    <property type="project" value="UniProtKB-KW"/>
</dbReference>
<name>A0A5C4MA57_9PSEU</name>
<dbReference type="NCBIfam" id="TIGR00010">
    <property type="entry name" value="YchF/TatD family DNA exonuclease"/>
    <property type="match status" value="1"/>
</dbReference>
<gene>
    <name evidence="4" type="ORF">FG385_00715</name>
</gene>
<accession>A0A5C4MA57</accession>
<evidence type="ECO:0000313" key="4">
    <source>
        <dbReference type="EMBL" id="TNC29529.1"/>
    </source>
</evidence>
<evidence type="ECO:0000313" key="5">
    <source>
        <dbReference type="Proteomes" id="UP000305546"/>
    </source>
</evidence>
<proteinExistence type="predicted"/>
<dbReference type="OrthoDB" id="9810005at2"/>
<dbReference type="InterPro" id="IPR015991">
    <property type="entry name" value="TatD/YcfH-like"/>
</dbReference>
<feature type="binding site" evidence="3">
    <location>
        <position position="219"/>
    </location>
    <ligand>
        <name>a divalent metal cation</name>
        <dbReference type="ChEBI" id="CHEBI:60240"/>
        <label>1</label>
    </ligand>
</feature>
<keyword evidence="4" id="KW-0269">Exonuclease</keyword>
<dbReference type="PANTHER" id="PTHR46124:SF2">
    <property type="entry name" value="D-AMINOACYL-TRNA DEACYLASE"/>
    <property type="match status" value="1"/>
</dbReference>
<dbReference type="Gene3D" id="3.20.20.140">
    <property type="entry name" value="Metal-dependent hydrolases"/>
    <property type="match status" value="1"/>
</dbReference>
<dbReference type="InterPro" id="IPR018228">
    <property type="entry name" value="DNase_TatD-rel_CS"/>
</dbReference>
<feature type="binding site" evidence="3">
    <location>
        <position position="169"/>
    </location>
    <ligand>
        <name>a divalent metal cation</name>
        <dbReference type="ChEBI" id="CHEBI:60240"/>
        <label>2</label>
    </ligand>
</feature>
<reference evidence="4 5" key="1">
    <citation type="submission" date="2019-06" db="EMBL/GenBank/DDBJ databases">
        <title>Amycolatopsis alkalitolerans sp. nov., isolated from Gastrodia elata Blume.</title>
        <authorList>
            <person name="Narsing Rao M.P."/>
            <person name="Li W.J."/>
        </authorList>
    </citation>
    <scope>NUCLEOTIDE SEQUENCE [LARGE SCALE GENOMIC DNA]</scope>
    <source>
        <strain evidence="4 5">SYSUP0005</strain>
    </source>
</reference>
<dbReference type="EMBL" id="VDFW01000001">
    <property type="protein sequence ID" value="TNC29529.1"/>
    <property type="molecule type" value="Genomic_DNA"/>
</dbReference>
<keyword evidence="2" id="KW-0378">Hydrolase</keyword>
<dbReference type="PANTHER" id="PTHR46124">
    <property type="entry name" value="D-AMINOACYL-TRNA DEACYLASE"/>
    <property type="match status" value="1"/>
</dbReference>
<dbReference type="AlphaFoldDB" id="A0A5C4MA57"/>
<dbReference type="PROSITE" id="PS01091">
    <property type="entry name" value="TATD_3"/>
    <property type="match status" value="1"/>
</dbReference>
<dbReference type="PIRSF" id="PIRSF005902">
    <property type="entry name" value="DNase_TatD"/>
    <property type="match status" value="1"/>
</dbReference>
<organism evidence="4 5">
    <name type="scientific">Amycolatopsis alkalitolerans</name>
    <dbReference type="NCBI Taxonomy" id="2547244"/>
    <lineage>
        <taxon>Bacteria</taxon>
        <taxon>Bacillati</taxon>
        <taxon>Actinomycetota</taxon>
        <taxon>Actinomycetes</taxon>
        <taxon>Pseudonocardiales</taxon>
        <taxon>Pseudonocardiaceae</taxon>
        <taxon>Amycolatopsis</taxon>
    </lineage>
</organism>